<dbReference type="SUPFAM" id="SSF55973">
    <property type="entry name" value="S-adenosylmethionine synthetase"/>
    <property type="match status" value="3"/>
</dbReference>
<dbReference type="GO" id="GO:0046872">
    <property type="term" value="F:metal ion binding"/>
    <property type="evidence" value="ECO:0007669"/>
    <property type="project" value="UniProtKB-KW"/>
</dbReference>
<comment type="subunit">
    <text evidence="14">Homotetramer.</text>
</comment>
<dbReference type="PROSITE" id="PS00377">
    <property type="entry name" value="ADOMET_SYNTHASE_2"/>
    <property type="match status" value="1"/>
</dbReference>
<dbReference type="GO" id="GO:0005737">
    <property type="term" value="C:cytoplasm"/>
    <property type="evidence" value="ECO:0007669"/>
    <property type="project" value="UniProtKB-SubCell"/>
</dbReference>
<evidence type="ECO:0000259" key="16">
    <source>
        <dbReference type="Pfam" id="PF00438"/>
    </source>
</evidence>
<comment type="cofactor">
    <cofactor evidence="2">
        <name>K(+)</name>
        <dbReference type="ChEBI" id="CHEBI:29103"/>
    </cofactor>
</comment>
<comment type="subcellular location">
    <subcellularLocation>
        <location evidence="14">Cytoplasm</location>
    </subcellularLocation>
</comment>
<keyword evidence="6" id="KW-0554">One-carbon metabolism</keyword>
<feature type="domain" description="S-adenosylmethionine synthetase C-terminal" evidence="18">
    <location>
        <begin position="246"/>
        <end position="390"/>
    </location>
</feature>
<keyword evidence="12 14" id="KW-0630">Potassium</keyword>
<dbReference type="CDD" id="cd18079">
    <property type="entry name" value="S-AdoMet_synt"/>
    <property type="match status" value="1"/>
</dbReference>
<keyword evidence="7 19" id="KW-0808">Transferase</keyword>
<evidence type="ECO:0000256" key="8">
    <source>
        <dbReference type="ARBA" id="ARBA00022723"/>
    </source>
</evidence>
<dbReference type="AlphaFoldDB" id="A0A3R8R7G2"/>
<keyword evidence="9" id="KW-0547">Nucleotide-binding</keyword>
<accession>A0A3R8R7G2</accession>
<comment type="caution">
    <text evidence="19">The sequence shown here is derived from an EMBL/GenBank/DDBJ whole genome shotgun (WGS) entry which is preliminary data.</text>
</comment>
<reference evidence="19 20" key="1">
    <citation type="submission" date="2018-12" db="EMBL/GenBank/DDBJ databases">
        <authorList>
            <person name="Kim S.-J."/>
            <person name="Jung G.-Y."/>
        </authorList>
    </citation>
    <scope>NUCLEOTIDE SEQUENCE [LARGE SCALE GENOMIC DNA]</scope>
    <source>
        <strain evidence="19 20">03SU3-P</strain>
    </source>
</reference>
<evidence type="ECO:0000256" key="11">
    <source>
        <dbReference type="ARBA" id="ARBA00022842"/>
    </source>
</evidence>
<evidence type="ECO:0000256" key="10">
    <source>
        <dbReference type="ARBA" id="ARBA00022840"/>
    </source>
</evidence>
<feature type="domain" description="S-adenosylmethionine synthetase N-terminal" evidence="16">
    <location>
        <begin position="4"/>
        <end position="111"/>
    </location>
</feature>
<evidence type="ECO:0000256" key="4">
    <source>
        <dbReference type="ARBA" id="ARBA00009685"/>
    </source>
</evidence>
<dbReference type="UniPathway" id="UPA00315">
    <property type="reaction ID" value="UER00080"/>
</dbReference>
<dbReference type="InterPro" id="IPR022636">
    <property type="entry name" value="S-AdoMet_synthetase_sfam"/>
</dbReference>
<dbReference type="GO" id="GO:0006730">
    <property type="term" value="P:one-carbon metabolic process"/>
    <property type="evidence" value="ECO:0007669"/>
    <property type="project" value="UniProtKB-KW"/>
</dbReference>
<dbReference type="OrthoDB" id="9801686at2"/>
<evidence type="ECO:0000256" key="14">
    <source>
        <dbReference type="RuleBase" id="RU000542"/>
    </source>
</evidence>
<keyword evidence="11 14" id="KW-0460">Magnesium</keyword>
<comment type="cofactor">
    <cofactor evidence="1">
        <name>Mg(2+)</name>
        <dbReference type="ChEBI" id="CHEBI:18420"/>
    </cofactor>
</comment>
<dbReference type="GO" id="GO:0004478">
    <property type="term" value="F:methionine adenosyltransferase activity"/>
    <property type="evidence" value="ECO:0007669"/>
    <property type="project" value="UniProtKB-UniRule"/>
</dbReference>
<evidence type="ECO:0000256" key="2">
    <source>
        <dbReference type="ARBA" id="ARBA00001958"/>
    </source>
</evidence>
<evidence type="ECO:0000256" key="15">
    <source>
        <dbReference type="RuleBase" id="RU004462"/>
    </source>
</evidence>
<keyword evidence="20" id="KW-1185">Reference proteome</keyword>
<dbReference type="InterPro" id="IPR022629">
    <property type="entry name" value="S-AdoMet_synt_central"/>
</dbReference>
<keyword evidence="8 14" id="KW-0479">Metal-binding</keyword>
<evidence type="ECO:0000313" key="20">
    <source>
        <dbReference type="Proteomes" id="UP000268553"/>
    </source>
</evidence>
<evidence type="ECO:0000256" key="3">
    <source>
        <dbReference type="ARBA" id="ARBA00005224"/>
    </source>
</evidence>
<evidence type="ECO:0000256" key="12">
    <source>
        <dbReference type="ARBA" id="ARBA00022958"/>
    </source>
</evidence>
<dbReference type="GO" id="GO:0005524">
    <property type="term" value="F:ATP binding"/>
    <property type="evidence" value="ECO:0007669"/>
    <property type="project" value="UniProtKB-KW"/>
</dbReference>
<dbReference type="InterPro" id="IPR022628">
    <property type="entry name" value="S-AdoMet_synt_N"/>
</dbReference>
<proteinExistence type="inferred from homology"/>
<sequence length="402" mass="43163">MRSNYLFTSESVSEGHPDKVSDQISDAIVDLFLSKDPEARIACETLTTTQLVVLAGEIRCKGVYENGQWAEGAKAEIEATVRRTVKEIGYAQNGFHWETLRFENNLHGQSAHIAQGVDASGDKDEGAGDQGIMFGYASTETPDLMPATLDYSHKILERMAADRHSGAAPFLEPDAKSQVTLRYNSEGKPEAATAIVVSTQHAPGYDQGEKEAQLHAYVKSVVADILPASLLTETEYHINPTGSFEIGGPDGDAGLTGRKIIVDTYGGAAPHGGGAFSGKDPTKVDRSAAYITRYLAKNIVAAGLATRCTIQLAYAIGVSKPLSLYVDTHRTGTVGDDQIEAAIIGIAKLGGLTPRAIRTHLGLNKPIYRKTAAYGHFGRKPEGDFFPWERTDLVDDLKAALA</sequence>
<dbReference type="InterPro" id="IPR022630">
    <property type="entry name" value="S-AdoMet_synt_C"/>
</dbReference>
<dbReference type="Pfam" id="PF02773">
    <property type="entry name" value="S-AdoMet_synt_C"/>
    <property type="match status" value="1"/>
</dbReference>
<protein>
    <recommendedName>
        <fullName evidence="5 13">Methionine adenosyltransferase</fullName>
        <ecNumber evidence="5 13">2.5.1.6</ecNumber>
    </recommendedName>
</protein>
<dbReference type="RefSeq" id="WP_125229667.1">
    <property type="nucleotide sequence ID" value="NZ_RWJI01000001.1"/>
</dbReference>
<gene>
    <name evidence="19" type="ORF">D7D48_01785</name>
</gene>
<evidence type="ECO:0000259" key="17">
    <source>
        <dbReference type="Pfam" id="PF02772"/>
    </source>
</evidence>
<dbReference type="PIRSF" id="PIRSF000497">
    <property type="entry name" value="MAT"/>
    <property type="match status" value="1"/>
</dbReference>
<feature type="domain" description="S-adenosylmethionine synthetase central" evidence="17">
    <location>
        <begin position="125"/>
        <end position="244"/>
    </location>
</feature>
<dbReference type="InterPro" id="IPR002133">
    <property type="entry name" value="S-AdoMet_synthetase"/>
</dbReference>
<evidence type="ECO:0000256" key="5">
    <source>
        <dbReference type="ARBA" id="ARBA00012828"/>
    </source>
</evidence>
<evidence type="ECO:0000256" key="6">
    <source>
        <dbReference type="ARBA" id="ARBA00022563"/>
    </source>
</evidence>
<evidence type="ECO:0000256" key="13">
    <source>
        <dbReference type="NCBIfam" id="TIGR01034"/>
    </source>
</evidence>
<dbReference type="Gene3D" id="3.30.300.10">
    <property type="match status" value="3"/>
</dbReference>
<dbReference type="GO" id="GO:0006556">
    <property type="term" value="P:S-adenosylmethionine biosynthetic process"/>
    <property type="evidence" value="ECO:0007669"/>
    <property type="project" value="UniProtKB-UniRule"/>
</dbReference>
<comment type="pathway">
    <text evidence="3">Amino-acid biosynthesis; S-adenosyl-L-methionine biosynthesis; S-adenosyl-L-methionine from L-methionine: step 1/1.</text>
</comment>
<name>A0A3R8R7G2_9SPHN</name>
<dbReference type="Pfam" id="PF02772">
    <property type="entry name" value="S-AdoMet_synt_M"/>
    <property type="match status" value="1"/>
</dbReference>
<comment type="similarity">
    <text evidence="4 15">Belongs to the AdoMet synthase family.</text>
</comment>
<keyword evidence="10" id="KW-0067">ATP-binding</keyword>
<organism evidence="19 20">
    <name type="scientific">Sphingorhabdus wooponensis</name>
    <dbReference type="NCBI Taxonomy" id="940136"/>
    <lineage>
        <taxon>Bacteria</taxon>
        <taxon>Pseudomonadati</taxon>
        <taxon>Pseudomonadota</taxon>
        <taxon>Alphaproteobacteria</taxon>
        <taxon>Sphingomonadales</taxon>
        <taxon>Sphingomonadaceae</taxon>
        <taxon>Sphingorhabdus</taxon>
    </lineage>
</organism>
<evidence type="ECO:0000259" key="18">
    <source>
        <dbReference type="Pfam" id="PF02773"/>
    </source>
</evidence>
<evidence type="ECO:0000256" key="1">
    <source>
        <dbReference type="ARBA" id="ARBA00001946"/>
    </source>
</evidence>
<dbReference type="NCBIfam" id="TIGR01034">
    <property type="entry name" value="metK"/>
    <property type="match status" value="1"/>
</dbReference>
<evidence type="ECO:0000313" key="19">
    <source>
        <dbReference type="EMBL" id="RRQ51654.1"/>
    </source>
</evidence>
<dbReference type="InterPro" id="IPR022631">
    <property type="entry name" value="ADOMET_SYNTHASE_CS"/>
</dbReference>
<dbReference type="EC" id="2.5.1.6" evidence="5 13"/>
<dbReference type="PROSITE" id="PS00376">
    <property type="entry name" value="ADOMET_SYNTHASE_1"/>
    <property type="match status" value="1"/>
</dbReference>
<dbReference type="PANTHER" id="PTHR11964">
    <property type="entry name" value="S-ADENOSYLMETHIONINE SYNTHETASE"/>
    <property type="match status" value="1"/>
</dbReference>
<evidence type="ECO:0000256" key="7">
    <source>
        <dbReference type="ARBA" id="ARBA00022679"/>
    </source>
</evidence>
<dbReference type="Pfam" id="PF00438">
    <property type="entry name" value="S-AdoMet_synt_N"/>
    <property type="match status" value="1"/>
</dbReference>
<dbReference type="Proteomes" id="UP000268553">
    <property type="component" value="Unassembled WGS sequence"/>
</dbReference>
<dbReference type="EMBL" id="RWJI01000001">
    <property type="protein sequence ID" value="RRQ51654.1"/>
    <property type="molecule type" value="Genomic_DNA"/>
</dbReference>
<evidence type="ECO:0000256" key="9">
    <source>
        <dbReference type="ARBA" id="ARBA00022741"/>
    </source>
</evidence>